<accession>A0A438FNH7</accession>
<comment type="caution">
    <text evidence="2">The sequence shown here is derived from an EMBL/GenBank/DDBJ whole genome shotgun (WGS) entry which is preliminary data.</text>
</comment>
<protein>
    <submittedName>
        <fullName evidence="2">Uncharacterized protein</fullName>
    </submittedName>
</protein>
<evidence type="ECO:0000313" key="2">
    <source>
        <dbReference type="EMBL" id="RVW61513.1"/>
    </source>
</evidence>
<feature type="region of interest" description="Disordered" evidence="1">
    <location>
        <begin position="40"/>
        <end position="60"/>
    </location>
</feature>
<dbReference type="InterPro" id="IPR032675">
    <property type="entry name" value="LRR_dom_sf"/>
</dbReference>
<reference evidence="2 3" key="1">
    <citation type="journal article" date="2018" name="PLoS Genet.">
        <title>Population sequencing reveals clonal diversity and ancestral inbreeding in the grapevine cultivar Chardonnay.</title>
        <authorList>
            <person name="Roach M.J."/>
            <person name="Johnson D.L."/>
            <person name="Bohlmann J."/>
            <person name="van Vuuren H.J."/>
            <person name="Jones S.J."/>
            <person name="Pretorius I.S."/>
            <person name="Schmidt S.A."/>
            <person name="Borneman A.R."/>
        </authorList>
    </citation>
    <scope>NUCLEOTIDE SEQUENCE [LARGE SCALE GENOMIC DNA]</scope>
    <source>
        <strain evidence="3">cv. Chardonnay</strain>
        <tissue evidence="2">Leaf</tissue>
    </source>
</reference>
<dbReference type="Proteomes" id="UP000288805">
    <property type="component" value="Unassembled WGS sequence"/>
</dbReference>
<gene>
    <name evidence="2" type="ORF">CK203_066301</name>
</gene>
<dbReference type="SUPFAM" id="SSF52075">
    <property type="entry name" value="Outer arm dynein light chain 1"/>
    <property type="match status" value="1"/>
</dbReference>
<name>A0A438FNH7_VITVI</name>
<proteinExistence type="predicted"/>
<evidence type="ECO:0000313" key="3">
    <source>
        <dbReference type="Proteomes" id="UP000288805"/>
    </source>
</evidence>
<dbReference type="AlphaFoldDB" id="A0A438FNH7"/>
<sequence length="60" mass="6715">MEDMECLQELDLSGTCIKELPSSIEFLKHLAYLWSNLSHPTQKGKQGAIPNDKTIGAKRV</sequence>
<evidence type="ECO:0000256" key="1">
    <source>
        <dbReference type="SAM" id="MobiDB-lite"/>
    </source>
</evidence>
<organism evidence="2 3">
    <name type="scientific">Vitis vinifera</name>
    <name type="common">Grape</name>
    <dbReference type="NCBI Taxonomy" id="29760"/>
    <lineage>
        <taxon>Eukaryota</taxon>
        <taxon>Viridiplantae</taxon>
        <taxon>Streptophyta</taxon>
        <taxon>Embryophyta</taxon>
        <taxon>Tracheophyta</taxon>
        <taxon>Spermatophyta</taxon>
        <taxon>Magnoliopsida</taxon>
        <taxon>eudicotyledons</taxon>
        <taxon>Gunneridae</taxon>
        <taxon>Pentapetalae</taxon>
        <taxon>rosids</taxon>
        <taxon>Vitales</taxon>
        <taxon>Vitaceae</taxon>
        <taxon>Viteae</taxon>
        <taxon>Vitis</taxon>
    </lineage>
</organism>
<dbReference type="EMBL" id="QGNW01000834">
    <property type="protein sequence ID" value="RVW61513.1"/>
    <property type="molecule type" value="Genomic_DNA"/>
</dbReference>
<dbReference type="Gene3D" id="3.80.10.10">
    <property type="entry name" value="Ribonuclease Inhibitor"/>
    <property type="match status" value="1"/>
</dbReference>